<reference evidence="2 3" key="1">
    <citation type="submission" date="2016-04" db="EMBL/GenBank/DDBJ databases">
        <title>The genome of Intoshia linei affirms orthonectids as highly simplified spiralians.</title>
        <authorList>
            <person name="Mikhailov K.V."/>
            <person name="Slusarev G.S."/>
            <person name="Nikitin M.A."/>
            <person name="Logacheva M.D."/>
            <person name="Penin A."/>
            <person name="Aleoshin V."/>
            <person name="Panchin Y.V."/>
        </authorList>
    </citation>
    <scope>NUCLEOTIDE SEQUENCE [LARGE SCALE GENOMIC DNA]</scope>
    <source>
        <strain evidence="2">Intl2013</strain>
        <tissue evidence="2">Whole animal</tissue>
    </source>
</reference>
<organism evidence="2 3">
    <name type="scientific">Intoshia linei</name>
    <dbReference type="NCBI Taxonomy" id="1819745"/>
    <lineage>
        <taxon>Eukaryota</taxon>
        <taxon>Metazoa</taxon>
        <taxon>Spiralia</taxon>
        <taxon>Lophotrochozoa</taxon>
        <taxon>Mesozoa</taxon>
        <taxon>Orthonectida</taxon>
        <taxon>Rhopaluridae</taxon>
        <taxon>Intoshia</taxon>
    </lineage>
</organism>
<dbReference type="AlphaFoldDB" id="A0A177B2Q0"/>
<accession>A0A177B2Q0</accession>
<gene>
    <name evidence="2" type="ORF">A3Q56_03726</name>
</gene>
<sequence>MTNCNVKTSYVSITLLPLLLFTNAAHDGTTKMIGTSDDNKKNVDFTYENDTHNGYTSNRNDYVSWINFKPDMYDS</sequence>
<dbReference type="Proteomes" id="UP000078046">
    <property type="component" value="Unassembled WGS sequence"/>
</dbReference>
<protein>
    <submittedName>
        <fullName evidence="2">Uncharacterized protein</fullName>
    </submittedName>
</protein>
<dbReference type="EMBL" id="LWCA01000425">
    <property type="protein sequence ID" value="OAF68558.1"/>
    <property type="molecule type" value="Genomic_DNA"/>
</dbReference>
<feature type="chain" id="PRO_5008056788" evidence="1">
    <location>
        <begin position="25"/>
        <end position="75"/>
    </location>
</feature>
<name>A0A177B2Q0_9BILA</name>
<evidence type="ECO:0000256" key="1">
    <source>
        <dbReference type="SAM" id="SignalP"/>
    </source>
</evidence>
<feature type="signal peptide" evidence="1">
    <location>
        <begin position="1"/>
        <end position="24"/>
    </location>
</feature>
<evidence type="ECO:0000313" key="3">
    <source>
        <dbReference type="Proteomes" id="UP000078046"/>
    </source>
</evidence>
<proteinExistence type="predicted"/>
<evidence type="ECO:0000313" key="2">
    <source>
        <dbReference type="EMBL" id="OAF68558.1"/>
    </source>
</evidence>
<keyword evidence="3" id="KW-1185">Reference proteome</keyword>
<comment type="caution">
    <text evidence="2">The sequence shown here is derived from an EMBL/GenBank/DDBJ whole genome shotgun (WGS) entry which is preliminary data.</text>
</comment>
<keyword evidence="1" id="KW-0732">Signal</keyword>